<evidence type="ECO:0008006" key="4">
    <source>
        <dbReference type="Google" id="ProtNLM"/>
    </source>
</evidence>
<reference evidence="3" key="1">
    <citation type="journal article" date="2019" name="Int. J. Syst. Evol. Microbiol.">
        <title>The Global Catalogue of Microorganisms (GCM) 10K type strain sequencing project: providing services to taxonomists for standard genome sequencing and annotation.</title>
        <authorList>
            <consortium name="The Broad Institute Genomics Platform"/>
            <consortium name="The Broad Institute Genome Sequencing Center for Infectious Disease"/>
            <person name="Wu L."/>
            <person name="Ma J."/>
        </authorList>
    </citation>
    <scope>NUCLEOTIDE SEQUENCE [LARGE SCALE GENOMIC DNA]</scope>
    <source>
        <strain evidence="3">JCM 17924</strain>
    </source>
</reference>
<sequence length="236" mass="25581">MRPAGAPSSFVPNLTYNLHNAMKRFLLTVLLATACFTASFAQSREIYESPQFKTLSKNHKQLAILPFAVTMTTKRLPKGMTAETVREQELQEGKNIQSALHSYFLKHQESDHFTVGFQDINKTNTLLAKAGITPDNVATKTSEELAQLLGVDGVVSGSFVTDKPLSDGAAVAMTVLVGVSGPTNSGRTSISINDGATGELLWKYDKSLSRGLGSDTSTIINAIMRKCSKMFPYARS</sequence>
<feature type="chain" id="PRO_5045511503" description="DUF4410 domain-containing protein" evidence="1">
    <location>
        <begin position="42"/>
        <end position="236"/>
    </location>
</feature>
<protein>
    <recommendedName>
        <fullName evidence="4">DUF4410 domain-containing protein</fullName>
    </recommendedName>
</protein>
<keyword evidence="3" id="KW-1185">Reference proteome</keyword>
<feature type="signal peptide" evidence="1">
    <location>
        <begin position="1"/>
        <end position="41"/>
    </location>
</feature>
<dbReference type="EMBL" id="BAABHA010000015">
    <property type="protein sequence ID" value="GAA4391521.1"/>
    <property type="molecule type" value="Genomic_DNA"/>
</dbReference>
<gene>
    <name evidence="2" type="ORF">GCM10023186_40910</name>
</gene>
<dbReference type="Gene3D" id="3.40.50.10610">
    <property type="entry name" value="ABC-type transport auxiliary lipoprotein component"/>
    <property type="match status" value="1"/>
</dbReference>
<proteinExistence type="predicted"/>
<accession>A0ABP8JIR0</accession>
<keyword evidence="1" id="KW-0732">Signal</keyword>
<organism evidence="2 3">
    <name type="scientific">Hymenobacter koreensis</name>
    <dbReference type="NCBI Taxonomy" id="1084523"/>
    <lineage>
        <taxon>Bacteria</taxon>
        <taxon>Pseudomonadati</taxon>
        <taxon>Bacteroidota</taxon>
        <taxon>Cytophagia</taxon>
        <taxon>Cytophagales</taxon>
        <taxon>Hymenobacteraceae</taxon>
        <taxon>Hymenobacter</taxon>
    </lineage>
</organism>
<dbReference type="Proteomes" id="UP001500454">
    <property type="component" value="Unassembled WGS sequence"/>
</dbReference>
<evidence type="ECO:0000256" key="1">
    <source>
        <dbReference type="SAM" id="SignalP"/>
    </source>
</evidence>
<evidence type="ECO:0000313" key="3">
    <source>
        <dbReference type="Proteomes" id="UP001500454"/>
    </source>
</evidence>
<dbReference type="PROSITE" id="PS51257">
    <property type="entry name" value="PROKAR_LIPOPROTEIN"/>
    <property type="match status" value="1"/>
</dbReference>
<comment type="caution">
    <text evidence="2">The sequence shown here is derived from an EMBL/GenBank/DDBJ whole genome shotgun (WGS) entry which is preliminary data.</text>
</comment>
<evidence type="ECO:0000313" key="2">
    <source>
        <dbReference type="EMBL" id="GAA4391521.1"/>
    </source>
</evidence>
<name>A0ABP8JIR0_9BACT</name>